<dbReference type="InterPro" id="IPR006034">
    <property type="entry name" value="Asparaginase/glutaminase-like"/>
</dbReference>
<dbReference type="PROSITE" id="PS51732">
    <property type="entry name" value="ASN_GLN_ASE_3"/>
    <property type="match status" value="1"/>
</dbReference>
<dbReference type="InterPro" id="IPR036152">
    <property type="entry name" value="Asp/glu_Ase-like_sf"/>
</dbReference>
<dbReference type="AlphaFoldDB" id="A0A0F9FUE0"/>
<name>A0A0F9FUE0_9ZZZZ</name>
<dbReference type="PANTHER" id="PTHR11707:SF28">
    <property type="entry name" value="60 KDA LYSOPHOSPHOLIPASE"/>
    <property type="match status" value="1"/>
</dbReference>
<dbReference type="EMBL" id="LAZR01020114">
    <property type="protein sequence ID" value="KKL90064.1"/>
    <property type="molecule type" value="Genomic_DNA"/>
</dbReference>
<dbReference type="PANTHER" id="PTHR11707">
    <property type="entry name" value="L-ASPARAGINASE"/>
    <property type="match status" value="1"/>
</dbReference>
<dbReference type="InterPro" id="IPR027474">
    <property type="entry name" value="L-asparaginase_N"/>
</dbReference>
<reference evidence="2" key="1">
    <citation type="journal article" date="2015" name="Nature">
        <title>Complex archaea that bridge the gap between prokaryotes and eukaryotes.</title>
        <authorList>
            <person name="Spang A."/>
            <person name="Saw J.H."/>
            <person name="Jorgensen S.L."/>
            <person name="Zaremba-Niedzwiedzka K."/>
            <person name="Martijn J."/>
            <person name="Lind A.E."/>
            <person name="van Eijk R."/>
            <person name="Schleper C."/>
            <person name="Guy L."/>
            <person name="Ettema T.J."/>
        </authorList>
    </citation>
    <scope>NUCLEOTIDE SEQUENCE</scope>
</reference>
<protein>
    <recommendedName>
        <fullName evidence="1">L-asparaginase N-terminal domain-containing protein</fullName>
    </recommendedName>
</protein>
<evidence type="ECO:0000313" key="2">
    <source>
        <dbReference type="EMBL" id="KKL90064.1"/>
    </source>
</evidence>
<proteinExistence type="predicted"/>
<dbReference type="Gene3D" id="3.40.50.1170">
    <property type="entry name" value="L-asparaginase, N-terminal domain"/>
    <property type="match status" value="1"/>
</dbReference>
<feature type="domain" description="L-asparaginase N-terminal" evidence="1">
    <location>
        <begin position="2"/>
        <end position="150"/>
    </location>
</feature>
<dbReference type="PIRSF" id="PIRSF001220">
    <property type="entry name" value="L-ASNase_gatD"/>
    <property type="match status" value="1"/>
</dbReference>
<dbReference type="InterPro" id="IPR037152">
    <property type="entry name" value="L-asparaginase_N_sf"/>
</dbReference>
<comment type="caution">
    <text evidence="2">The sequence shown here is derived from an EMBL/GenBank/DDBJ whole genome shotgun (WGS) entry which is preliminary data.</text>
</comment>
<dbReference type="SUPFAM" id="SSF53774">
    <property type="entry name" value="Glutaminase/Asparaginase"/>
    <property type="match status" value="1"/>
</dbReference>
<dbReference type="PRINTS" id="PR00139">
    <property type="entry name" value="ASNGLNASE"/>
</dbReference>
<dbReference type="PIRSF" id="PIRSF500176">
    <property type="entry name" value="L_ASNase"/>
    <property type="match status" value="1"/>
</dbReference>
<gene>
    <name evidence="2" type="ORF">LCGC14_1908430</name>
</gene>
<organism evidence="2">
    <name type="scientific">marine sediment metagenome</name>
    <dbReference type="NCBI Taxonomy" id="412755"/>
    <lineage>
        <taxon>unclassified sequences</taxon>
        <taxon>metagenomes</taxon>
        <taxon>ecological metagenomes</taxon>
    </lineage>
</organism>
<dbReference type="SMART" id="SM00870">
    <property type="entry name" value="Asparaginase"/>
    <property type="match status" value="1"/>
</dbReference>
<evidence type="ECO:0000259" key="1">
    <source>
        <dbReference type="Pfam" id="PF00710"/>
    </source>
</evidence>
<sequence>MIKIFTTGGTIDKTYFDQKDLYQVGEPQVAGILERANVVVDFEVSSLMKKDSLELDNTDRQILRDAILSEQSRHIIVTHGTDTMIETAAFLQNIPNKTIVLTGSMYPAQYRDSDAIFNLGCTLIAAQILESGVYIAMNGRIFDPLNSVKNIALNRFENK</sequence>
<dbReference type="Pfam" id="PF00710">
    <property type="entry name" value="Asparaginase"/>
    <property type="match status" value="1"/>
</dbReference>
<accession>A0A0F9FUE0</accession>